<evidence type="ECO:0000313" key="1">
    <source>
        <dbReference type="EMBL" id="KAK9993066.1"/>
    </source>
</evidence>
<dbReference type="Proteomes" id="UP001459277">
    <property type="component" value="Unassembled WGS sequence"/>
</dbReference>
<proteinExistence type="predicted"/>
<name>A0AAW2C4D1_9ROSI</name>
<sequence length="100" mass="11305">MGKEKQEITWREETNPEEILVLGNWGLSLKVVKQSERNLVRSNLLPSFKVMKQSYQGKISGLLKAHGGCGVGKIKGLLNIPKICLFVLRQRHCFFPANIN</sequence>
<accession>A0AAW2C4D1</accession>
<organism evidence="1 2">
    <name type="scientific">Lithocarpus litseifolius</name>
    <dbReference type="NCBI Taxonomy" id="425828"/>
    <lineage>
        <taxon>Eukaryota</taxon>
        <taxon>Viridiplantae</taxon>
        <taxon>Streptophyta</taxon>
        <taxon>Embryophyta</taxon>
        <taxon>Tracheophyta</taxon>
        <taxon>Spermatophyta</taxon>
        <taxon>Magnoliopsida</taxon>
        <taxon>eudicotyledons</taxon>
        <taxon>Gunneridae</taxon>
        <taxon>Pentapetalae</taxon>
        <taxon>rosids</taxon>
        <taxon>fabids</taxon>
        <taxon>Fagales</taxon>
        <taxon>Fagaceae</taxon>
        <taxon>Lithocarpus</taxon>
    </lineage>
</organism>
<dbReference type="AlphaFoldDB" id="A0AAW2C4D1"/>
<comment type="caution">
    <text evidence="1">The sequence shown here is derived from an EMBL/GenBank/DDBJ whole genome shotgun (WGS) entry which is preliminary data.</text>
</comment>
<keyword evidence="2" id="KW-1185">Reference proteome</keyword>
<protein>
    <submittedName>
        <fullName evidence="1">Uncharacterized protein</fullName>
    </submittedName>
</protein>
<gene>
    <name evidence="1" type="ORF">SO802_022769</name>
</gene>
<evidence type="ECO:0000313" key="2">
    <source>
        <dbReference type="Proteomes" id="UP001459277"/>
    </source>
</evidence>
<dbReference type="EMBL" id="JAZDWU010000008">
    <property type="protein sequence ID" value="KAK9993066.1"/>
    <property type="molecule type" value="Genomic_DNA"/>
</dbReference>
<reference evidence="1 2" key="1">
    <citation type="submission" date="2024-01" db="EMBL/GenBank/DDBJ databases">
        <title>A telomere-to-telomere, gap-free genome of sweet tea (Lithocarpus litseifolius).</title>
        <authorList>
            <person name="Zhou J."/>
        </authorList>
    </citation>
    <scope>NUCLEOTIDE SEQUENCE [LARGE SCALE GENOMIC DNA]</scope>
    <source>
        <strain evidence="1">Zhou-2022a</strain>
        <tissue evidence="1">Leaf</tissue>
    </source>
</reference>